<sequence length="41" mass="4741">MAALKPRVGQIAADDDYYRYQYHYYFGLAANISLSTHKDLT</sequence>
<keyword evidence="1" id="KW-0614">Plasmid</keyword>
<geneLocation type="plasmid" evidence="1">
    <name>pMG2_SR198</name>
</geneLocation>
<reference evidence="1" key="1">
    <citation type="submission" date="2016-03" db="EMBL/GenBank/DDBJ databases">
        <title>The evolution of Pseudomonas syringe pv. actinidiae in New Zealand.</title>
        <authorList>
            <person name="Butler M.I."/>
            <person name="Taiaroa G."/>
            <person name="Stockwell P."/>
            <person name="Lamont I."/>
            <person name="Poulter R."/>
        </authorList>
    </citation>
    <scope>NUCLEOTIDE SEQUENCE</scope>
    <source>
        <strain evidence="1">SR198</strain>
        <plasmid evidence="1">pMG2_SR198</plasmid>
    </source>
</reference>
<organism evidence="1">
    <name type="scientific">Pseudomonas syringae pv. actinidiae</name>
    <dbReference type="NCBI Taxonomy" id="103796"/>
    <lineage>
        <taxon>Bacteria</taxon>
        <taxon>Pseudomonadati</taxon>
        <taxon>Pseudomonadota</taxon>
        <taxon>Gammaproteobacteria</taxon>
        <taxon>Pseudomonadales</taxon>
        <taxon>Pseudomonadaceae</taxon>
        <taxon>Pseudomonas</taxon>
        <taxon>Pseudomonas syringae</taxon>
    </lineage>
</organism>
<proteinExistence type="predicted"/>
<dbReference type="AlphaFoldDB" id="A0A286JZZ9"/>
<accession>A0A286JZZ9</accession>
<evidence type="ECO:0000313" key="1">
    <source>
        <dbReference type="EMBL" id="AMW88373.1"/>
    </source>
</evidence>
<protein>
    <submittedName>
        <fullName evidence="1">Uncharacterized protein</fullName>
    </submittedName>
</protein>
<dbReference type="EMBL" id="KU950310">
    <property type="protein sequence ID" value="AMW88373.1"/>
    <property type="molecule type" value="Genomic_DNA"/>
</dbReference>
<name>A0A286JZZ9_PSESF</name>